<dbReference type="InterPro" id="IPR002763">
    <property type="entry name" value="DUF72"/>
</dbReference>
<dbReference type="SUPFAM" id="SSF117396">
    <property type="entry name" value="TM1631-like"/>
    <property type="match status" value="1"/>
</dbReference>
<feature type="compositionally biased region" description="Low complexity" evidence="3">
    <location>
        <begin position="82"/>
        <end position="95"/>
    </location>
</feature>
<comment type="caution">
    <text evidence="4">The sequence shown here is derived from an EMBL/GenBank/DDBJ whole genome shotgun (WGS) entry which is preliminary data.</text>
</comment>
<dbReference type="PANTHER" id="PTHR30348">
    <property type="entry name" value="UNCHARACTERIZED PROTEIN YECE"/>
    <property type="match status" value="1"/>
</dbReference>
<accession>A0AAW9CYY2</accession>
<keyword evidence="2" id="KW-0963">Cytoplasm</keyword>
<dbReference type="PRINTS" id="PR01574">
    <property type="entry name" value="TUBBYPROTEIN"/>
</dbReference>
<dbReference type="Gene3D" id="3.20.20.410">
    <property type="entry name" value="Protein of unknown function UPF0759"/>
    <property type="match status" value="1"/>
</dbReference>
<gene>
    <name evidence="4" type="ORF">C7S16_2722</name>
</gene>
<feature type="compositionally biased region" description="Low complexity" evidence="3">
    <location>
        <begin position="36"/>
        <end position="51"/>
    </location>
</feature>
<dbReference type="Pfam" id="PF01904">
    <property type="entry name" value="DUF72"/>
    <property type="match status" value="1"/>
</dbReference>
<feature type="region of interest" description="Disordered" evidence="3">
    <location>
        <begin position="1"/>
        <end position="180"/>
    </location>
</feature>
<proteinExistence type="predicted"/>
<comment type="subcellular location">
    <subcellularLocation>
        <location evidence="1">Cytoplasm</location>
    </subcellularLocation>
</comment>
<evidence type="ECO:0000256" key="3">
    <source>
        <dbReference type="SAM" id="MobiDB-lite"/>
    </source>
</evidence>
<dbReference type="EMBL" id="QXCT01000002">
    <property type="protein sequence ID" value="MDW9255126.1"/>
    <property type="molecule type" value="Genomic_DNA"/>
</dbReference>
<feature type="compositionally biased region" description="Low complexity" evidence="3">
    <location>
        <begin position="128"/>
        <end position="157"/>
    </location>
</feature>
<organism evidence="4 5">
    <name type="scientific">Burkholderia thailandensis</name>
    <dbReference type="NCBI Taxonomy" id="57975"/>
    <lineage>
        <taxon>Bacteria</taxon>
        <taxon>Pseudomonadati</taxon>
        <taxon>Pseudomonadota</taxon>
        <taxon>Betaproteobacteria</taxon>
        <taxon>Burkholderiales</taxon>
        <taxon>Burkholderiaceae</taxon>
        <taxon>Burkholderia</taxon>
        <taxon>pseudomallei group</taxon>
    </lineage>
</organism>
<dbReference type="InterPro" id="IPR036520">
    <property type="entry name" value="UPF0759_sf"/>
</dbReference>
<dbReference type="PANTHER" id="PTHR30348:SF4">
    <property type="entry name" value="DUF72 DOMAIN-CONTAINING PROTEIN"/>
    <property type="match status" value="1"/>
</dbReference>
<reference evidence="4" key="1">
    <citation type="submission" date="2018-08" db="EMBL/GenBank/DDBJ databases">
        <title>Identification of Burkholderia cepacia strains that express a Burkholderia pseudomallei-like capsular polysaccharide.</title>
        <authorList>
            <person name="Burtnick M.N."/>
            <person name="Vongsouvath M."/>
            <person name="Newton P."/>
            <person name="Wuthiekanun V."/>
            <person name="Limmathurotsakul D."/>
            <person name="Brett P.J."/>
            <person name="Chantratita N."/>
            <person name="Dance D.A."/>
        </authorList>
    </citation>
    <scope>NUCLEOTIDE SEQUENCE</scope>
    <source>
        <strain evidence="4">SBXCC001</strain>
    </source>
</reference>
<evidence type="ECO:0000313" key="5">
    <source>
        <dbReference type="Proteomes" id="UP001272137"/>
    </source>
</evidence>
<protein>
    <recommendedName>
        <fullName evidence="6">DUF72 domain-containing protein</fullName>
    </recommendedName>
</protein>
<evidence type="ECO:0000256" key="1">
    <source>
        <dbReference type="ARBA" id="ARBA00004496"/>
    </source>
</evidence>
<dbReference type="InterPro" id="IPR005398">
    <property type="entry name" value="Tubby_N"/>
</dbReference>
<dbReference type="Proteomes" id="UP001272137">
    <property type="component" value="Unassembled WGS sequence"/>
</dbReference>
<dbReference type="GO" id="GO:0005737">
    <property type="term" value="C:cytoplasm"/>
    <property type="evidence" value="ECO:0007669"/>
    <property type="project" value="UniProtKB-SubCell"/>
</dbReference>
<evidence type="ECO:0000313" key="4">
    <source>
        <dbReference type="EMBL" id="MDW9255126.1"/>
    </source>
</evidence>
<name>A0AAW9CYY2_BURTH</name>
<evidence type="ECO:0008006" key="6">
    <source>
        <dbReference type="Google" id="ProtNLM"/>
    </source>
</evidence>
<dbReference type="RefSeq" id="WP_151197794.1">
    <property type="nucleotide sequence ID" value="NZ_JANUQN010000036.1"/>
</dbReference>
<evidence type="ECO:0000256" key="2">
    <source>
        <dbReference type="ARBA" id="ARBA00022490"/>
    </source>
</evidence>
<sequence length="505" mass="52817">MGDGSTRRKPAPPRQDDARSDQFDLFGGEPLPPAPASADSDSAASSAGGSAAKRKRATAGKPRGTSRDVAAPRDAMQRDGIARSSRPPADPAPGANDRANGESDGTADARTNSHAHSHTGTHAKPEAAPDAGARAGDAPPAAPAGSTTPPDSAATPALPGFDAPPPAAVPKKRARRRGVSPAAIADDVAAAARELPPHVRLGTSSWYFPGWKGIVYGDDYAQSKLSREGLEAYAAHPLLKSVSLDRSFYAPLTVADYLRYAQQVPDDFRFVVKAPALVTDAVLRGARGEPTGPNPAFLNAQLADDEFVRPCLEGLGRKAGALVFQFPPLPGTLLADPAALVDRLSAFLGALPPLPHGPDNPDGPRYAIEIRDASLLTPRFIRALAAAGVRYCVGLHAKMPDPLRQAAALALLDGEPSGPLIVRWSLHSGFKYEQAKAKYEPFDRLVDEDPHTRTALAELAARYVLAGQPVLITVNNKAEGSAPLSCIALAKEIAAACARWRGEAA</sequence>
<dbReference type="AlphaFoldDB" id="A0AAW9CYY2"/>